<accession>A0A3M0JYT1</accession>
<sequence>MCMWHLRTWFIGEHGDGVELMAGLDDLRGVFQPYAFYDPKLLHFTDKTPSYVKMIFQTSLSCLNFLSKSREIKVMLRRPTERLSMAETLHKIRENLLKDEVIWTSQAREEQSWMNLTAPPLSHPQDYSGNCGQGIFALFVVMLMVKGGCAG</sequence>
<keyword evidence="2" id="KW-1185">Reference proteome</keyword>
<proteinExistence type="predicted"/>
<dbReference type="AlphaFoldDB" id="A0A3M0JYT1"/>
<dbReference type="EMBL" id="QRBI01000120">
    <property type="protein sequence ID" value="RMC06172.1"/>
    <property type="molecule type" value="Genomic_DNA"/>
</dbReference>
<reference evidence="1 2" key="1">
    <citation type="submission" date="2018-07" db="EMBL/GenBank/DDBJ databases">
        <title>A high quality draft genome assembly of the barn swallow (H. rustica rustica).</title>
        <authorList>
            <person name="Formenti G."/>
            <person name="Chiara M."/>
            <person name="Poveda L."/>
            <person name="Francoijs K.-J."/>
            <person name="Bonisoli-Alquati A."/>
            <person name="Canova L."/>
            <person name="Gianfranceschi L."/>
            <person name="Horner D.S."/>
            <person name="Saino N."/>
        </authorList>
    </citation>
    <scope>NUCLEOTIDE SEQUENCE [LARGE SCALE GENOMIC DNA]</scope>
    <source>
        <strain evidence="1">Chelidonia</strain>
        <tissue evidence="1">Blood</tissue>
    </source>
</reference>
<comment type="caution">
    <text evidence="1">The sequence shown here is derived from an EMBL/GenBank/DDBJ whole genome shotgun (WGS) entry which is preliminary data.</text>
</comment>
<evidence type="ECO:0000313" key="1">
    <source>
        <dbReference type="EMBL" id="RMC06172.1"/>
    </source>
</evidence>
<gene>
    <name evidence="1" type="ORF">DUI87_15602</name>
</gene>
<evidence type="ECO:0000313" key="2">
    <source>
        <dbReference type="Proteomes" id="UP000269221"/>
    </source>
</evidence>
<organism evidence="1 2">
    <name type="scientific">Hirundo rustica rustica</name>
    <dbReference type="NCBI Taxonomy" id="333673"/>
    <lineage>
        <taxon>Eukaryota</taxon>
        <taxon>Metazoa</taxon>
        <taxon>Chordata</taxon>
        <taxon>Craniata</taxon>
        <taxon>Vertebrata</taxon>
        <taxon>Euteleostomi</taxon>
        <taxon>Archelosauria</taxon>
        <taxon>Archosauria</taxon>
        <taxon>Dinosauria</taxon>
        <taxon>Saurischia</taxon>
        <taxon>Theropoda</taxon>
        <taxon>Coelurosauria</taxon>
        <taxon>Aves</taxon>
        <taxon>Neognathae</taxon>
        <taxon>Neoaves</taxon>
        <taxon>Telluraves</taxon>
        <taxon>Australaves</taxon>
        <taxon>Passeriformes</taxon>
        <taxon>Sylvioidea</taxon>
        <taxon>Hirundinidae</taxon>
        <taxon>Hirundo</taxon>
    </lineage>
</organism>
<dbReference type="Proteomes" id="UP000269221">
    <property type="component" value="Unassembled WGS sequence"/>
</dbReference>
<name>A0A3M0JYT1_HIRRU</name>
<protein>
    <submittedName>
        <fullName evidence="1">Uncharacterized protein</fullName>
    </submittedName>
</protein>